<dbReference type="InterPro" id="IPR015421">
    <property type="entry name" value="PyrdxlP-dep_Trfase_major"/>
</dbReference>
<evidence type="ECO:0000259" key="6">
    <source>
        <dbReference type="Pfam" id="PF00464"/>
    </source>
</evidence>
<dbReference type="Proteomes" id="UP000003175">
    <property type="component" value="Unassembled WGS sequence"/>
</dbReference>
<dbReference type="PANTHER" id="PTHR11680">
    <property type="entry name" value="SERINE HYDROXYMETHYLTRANSFERASE"/>
    <property type="match status" value="1"/>
</dbReference>
<organism evidence="7 8">
    <name type="scientific">Selenomonas noxia F0398</name>
    <dbReference type="NCBI Taxonomy" id="702437"/>
    <lineage>
        <taxon>Bacteria</taxon>
        <taxon>Bacillati</taxon>
        <taxon>Bacillota</taxon>
        <taxon>Negativicutes</taxon>
        <taxon>Selenomonadales</taxon>
        <taxon>Selenomonadaceae</taxon>
        <taxon>Selenomonas</taxon>
    </lineage>
</organism>
<name>A0ABN0DP68_9FIRM</name>
<accession>A0ABN0DP68</accession>
<dbReference type="InterPro" id="IPR039429">
    <property type="entry name" value="SHMT-like_dom"/>
</dbReference>
<protein>
    <submittedName>
        <fullName evidence="7">Serine hydroxymethyltransferase</fullName>
    </submittedName>
</protein>
<dbReference type="RefSeq" id="WP_006696535.1">
    <property type="nucleotide sequence ID" value="NZ_JH376859.1"/>
</dbReference>
<evidence type="ECO:0000313" key="8">
    <source>
        <dbReference type="Proteomes" id="UP000003175"/>
    </source>
</evidence>
<keyword evidence="3" id="KW-0554">One-carbon metabolism</keyword>
<dbReference type="InterPro" id="IPR015424">
    <property type="entry name" value="PyrdxlP-dep_Trfase"/>
</dbReference>
<dbReference type="InterPro" id="IPR049943">
    <property type="entry name" value="Ser_HO-MeTrfase-like"/>
</dbReference>
<keyword evidence="4" id="KW-0028">Amino-acid biosynthesis</keyword>
<reference evidence="7 8" key="1">
    <citation type="submission" date="2011-08" db="EMBL/GenBank/DDBJ databases">
        <title>The Genome Sequence of Selenomonas noxia F0398.</title>
        <authorList>
            <consortium name="The Broad Institute Genome Sequencing Platform"/>
            <person name="Earl A."/>
            <person name="Ward D."/>
            <person name="Feldgarden M."/>
            <person name="Gevers D."/>
            <person name="Izard J."/>
            <person name="Ganesan A."/>
            <person name="Blanton J.M."/>
            <person name="Baranova O.V."/>
            <person name="Tanner A.C."/>
            <person name="Dewhirst F.E."/>
            <person name="Young S.K."/>
            <person name="Zeng Q."/>
            <person name="Gargeya S."/>
            <person name="Fitzgerald M."/>
            <person name="Haas B."/>
            <person name="Abouelleil A."/>
            <person name="Alvarado L."/>
            <person name="Arachchi H.M."/>
            <person name="Berlin A."/>
            <person name="Brown A."/>
            <person name="Chapman S.B."/>
            <person name="Chen Z."/>
            <person name="Dunbar C."/>
            <person name="Freedman E."/>
            <person name="Gearin G."/>
            <person name="Gellesch M."/>
            <person name="Goldberg J."/>
            <person name="Griggs A."/>
            <person name="Gujja S."/>
            <person name="Heiman D."/>
            <person name="Howarth C."/>
            <person name="Larson L."/>
            <person name="Lui A."/>
            <person name="MacDonald P.J.P."/>
            <person name="Montmayeur A."/>
            <person name="Murphy C."/>
            <person name="Neiman D."/>
            <person name="Pearson M."/>
            <person name="Priest M."/>
            <person name="Roberts A."/>
            <person name="Saif S."/>
            <person name="Shea T."/>
            <person name="Shenoy N."/>
            <person name="Sisk P."/>
            <person name="Stolte C."/>
            <person name="Sykes S."/>
            <person name="Wortman J."/>
            <person name="Nusbaum C."/>
            <person name="Birren B."/>
        </authorList>
    </citation>
    <scope>NUCLEOTIDE SEQUENCE [LARGE SCALE GENOMIC DNA]</scope>
    <source>
        <strain evidence="7 8">F0398</strain>
    </source>
</reference>
<evidence type="ECO:0000256" key="3">
    <source>
        <dbReference type="ARBA" id="ARBA00022563"/>
    </source>
</evidence>
<keyword evidence="5" id="KW-0663">Pyridoxal phosphate</keyword>
<dbReference type="SUPFAM" id="SSF53383">
    <property type="entry name" value="PLP-dependent transferases"/>
    <property type="match status" value="1"/>
</dbReference>
<dbReference type="Pfam" id="PF00464">
    <property type="entry name" value="SHMT"/>
    <property type="match status" value="1"/>
</dbReference>
<proteinExistence type="inferred from homology"/>
<comment type="caution">
    <text evidence="7">The sequence shown here is derived from an EMBL/GenBank/DDBJ whole genome shotgun (WGS) entry which is preliminary data.</text>
</comment>
<evidence type="ECO:0000256" key="2">
    <source>
        <dbReference type="ARBA" id="ARBA00006376"/>
    </source>
</evidence>
<evidence type="ECO:0000256" key="4">
    <source>
        <dbReference type="ARBA" id="ARBA00022605"/>
    </source>
</evidence>
<sequence>MKREEVANQLKAFDPEIYTLLEDERQRQRYTLSLLPNMNAMSPFAKYLEGSILTNSVYERSNKATSLGLRLASIVCARAKELFHSDHAIVRLGSIASASRVVFQALLNPGDTVLSFNLRKQDHAVGLSYTFENCGIDPATQQVDWGAVREQAERVKPKLIIYSPVSYPRTIDYRILYDIAKGIDAYLWVDISQSVSLVAAGVIPSPVMLADVVTFSTNGSLRGPDGAVVLCKEEIADCLDAAVINTGHEALHMNHLAALGVVLREAGTDGFRSYAEQVVKNAEVLARSLADHGASVLCGGTDTHLVLASAAAGIDLAEASKAIAQIDIRAMRENIPTMSSGLFLQALRLSTTNPTTRGMHEEDMAYIGTLLAKPLTAVLSPEEIEATRQEIVALVKDAPVFSEEWMGDTEG</sequence>
<keyword evidence="8" id="KW-1185">Reference proteome</keyword>
<dbReference type="InterPro" id="IPR015422">
    <property type="entry name" value="PyrdxlP-dep_Trfase_small"/>
</dbReference>
<comment type="similarity">
    <text evidence="2">Belongs to the SHMT family.</text>
</comment>
<evidence type="ECO:0000256" key="1">
    <source>
        <dbReference type="ARBA" id="ARBA00001933"/>
    </source>
</evidence>
<evidence type="ECO:0000256" key="5">
    <source>
        <dbReference type="ARBA" id="ARBA00022898"/>
    </source>
</evidence>
<dbReference type="Gene3D" id="3.90.1150.10">
    <property type="entry name" value="Aspartate Aminotransferase, domain 1"/>
    <property type="match status" value="1"/>
</dbReference>
<dbReference type="PANTHER" id="PTHR11680:SF35">
    <property type="entry name" value="SERINE HYDROXYMETHYLTRANSFERASE 1"/>
    <property type="match status" value="1"/>
</dbReference>
<dbReference type="EMBL" id="ADGH01000012">
    <property type="protein sequence ID" value="EHG24424.1"/>
    <property type="molecule type" value="Genomic_DNA"/>
</dbReference>
<gene>
    <name evidence="7" type="ORF">HMPREF9432_01274</name>
</gene>
<evidence type="ECO:0000313" key="7">
    <source>
        <dbReference type="EMBL" id="EHG24424.1"/>
    </source>
</evidence>
<dbReference type="Gene3D" id="3.40.640.10">
    <property type="entry name" value="Type I PLP-dependent aspartate aminotransferase-like (Major domain)"/>
    <property type="match status" value="1"/>
</dbReference>
<comment type="cofactor">
    <cofactor evidence="1">
        <name>pyridoxal 5'-phosphate</name>
        <dbReference type="ChEBI" id="CHEBI:597326"/>
    </cofactor>
</comment>
<feature type="domain" description="Serine hydroxymethyltransferase-like" evidence="6">
    <location>
        <begin position="10"/>
        <end position="369"/>
    </location>
</feature>